<protein>
    <submittedName>
        <fullName evidence="1">Uncharacterized protein</fullName>
    </submittedName>
</protein>
<evidence type="ECO:0000313" key="2">
    <source>
        <dbReference type="Proteomes" id="UP000592294"/>
    </source>
</evidence>
<organism evidence="1 2">
    <name type="scientific">Allochromatium humboldtianum</name>
    <dbReference type="NCBI Taxonomy" id="504901"/>
    <lineage>
        <taxon>Bacteria</taxon>
        <taxon>Pseudomonadati</taxon>
        <taxon>Pseudomonadota</taxon>
        <taxon>Gammaproteobacteria</taxon>
        <taxon>Chromatiales</taxon>
        <taxon>Chromatiaceae</taxon>
        <taxon>Allochromatium</taxon>
    </lineage>
</organism>
<evidence type="ECO:0000313" key="1">
    <source>
        <dbReference type="EMBL" id="NVZ09520.1"/>
    </source>
</evidence>
<reference evidence="1 2" key="1">
    <citation type="submission" date="2020-06" db="EMBL/GenBank/DDBJ databases">
        <title>Whole-genome sequence of Allochromatium humboldtianum DSM 21881, type strain.</title>
        <authorList>
            <person name="Kyndt J.A."/>
            <person name="Meyer T.E."/>
        </authorList>
    </citation>
    <scope>NUCLEOTIDE SEQUENCE [LARGE SCALE GENOMIC DNA]</scope>
    <source>
        <strain evidence="1 2">DSM 21881</strain>
    </source>
</reference>
<proteinExistence type="predicted"/>
<keyword evidence="2" id="KW-1185">Reference proteome</keyword>
<dbReference type="EMBL" id="JABZEO010000005">
    <property type="protein sequence ID" value="NVZ09520.1"/>
    <property type="molecule type" value="Genomic_DNA"/>
</dbReference>
<sequence>MQPVRTTDDHHHREILAAWKAGRGYRGLSHGFIDRYVINGPHRETLQRMMRDAEFKSVVNSLLAAHTLPGIPAQQALEGVLHVASMPTNGVFGDKFDWSALNKDFKSTVKAAHSLSYKLKRLNTIALQEKQNQELPPARRGRLDYSTRLVATIDQLLAELVRQCELPPPPLEYYESRKKEGRRAMALRKARVLKREFAHLYRRPHHQAVADLVNLAVLAELAEDLPDKEPCKLTACDVEKL</sequence>
<dbReference type="Proteomes" id="UP000592294">
    <property type="component" value="Unassembled WGS sequence"/>
</dbReference>
<comment type="caution">
    <text evidence="1">The sequence shown here is derived from an EMBL/GenBank/DDBJ whole genome shotgun (WGS) entry which is preliminary data.</text>
</comment>
<gene>
    <name evidence="1" type="ORF">HW932_09615</name>
</gene>
<dbReference type="RefSeq" id="WP_176976273.1">
    <property type="nucleotide sequence ID" value="NZ_JABZEO010000005.1"/>
</dbReference>
<dbReference type="AlphaFoldDB" id="A0A850REY5"/>
<name>A0A850REY5_9GAMM</name>
<accession>A0A850REY5</accession>